<protein>
    <submittedName>
        <fullName evidence="1">Uncharacterized protein</fullName>
    </submittedName>
</protein>
<evidence type="ECO:0000313" key="1">
    <source>
        <dbReference type="EMBL" id="PQD96999.1"/>
    </source>
</evidence>
<dbReference type="Proteomes" id="UP000239663">
    <property type="component" value="Unassembled WGS sequence"/>
</dbReference>
<dbReference type="AlphaFoldDB" id="A0A2S7N4N9"/>
<evidence type="ECO:0000313" key="2">
    <source>
        <dbReference type="Proteomes" id="UP000239663"/>
    </source>
</evidence>
<keyword evidence="2" id="KW-1185">Reference proteome</keyword>
<comment type="caution">
    <text evidence="1">The sequence shown here is derived from an EMBL/GenBank/DDBJ whole genome shotgun (WGS) entry which is preliminary data.</text>
</comment>
<dbReference type="RefSeq" id="WP_104848094.1">
    <property type="nucleotide sequence ID" value="NZ_PKOZ01000001.1"/>
</dbReference>
<reference evidence="1 2" key="1">
    <citation type="submission" date="2017-12" db="EMBL/GenBank/DDBJ databases">
        <title>Taxonomic description and draft genome of Pradoshia cofamensis Gen. nov., sp. nov., a thermotolerant bacillale isolated from anterior gut of earthworm Eisenia fetida.</title>
        <authorList>
            <person name="Saha T."/>
            <person name="Chakraborty R."/>
        </authorList>
    </citation>
    <scope>NUCLEOTIDE SEQUENCE [LARGE SCALE GENOMIC DNA]</scope>
    <source>
        <strain evidence="1 2">EAG3</strain>
    </source>
</reference>
<sequence>MNEQKGGTVAPLFYIIQPMIELKHSAQNNQEIFHSREVFVETPIAPLEAEQGKTVMDQSKKEIQEEVNQLSSEFNIPGNIQTRAMKKMEELVAAMEEGPVLLEDDAIREAEIVVAHDQDRYQDESMENHKKNVKTKITRLARYPLVVPKPLCELTIQGEKVNAIIESKRGEMIRLRVGEVLQSIPIDDIEDVKLL</sequence>
<accession>A0A2S7N4N9</accession>
<name>A0A2S7N4N9_9BACI</name>
<dbReference type="EMBL" id="PKOZ01000001">
    <property type="protein sequence ID" value="PQD96999.1"/>
    <property type="molecule type" value="Genomic_DNA"/>
</dbReference>
<gene>
    <name evidence="1" type="ORF">CYL18_03735</name>
</gene>
<proteinExistence type="predicted"/>
<dbReference type="OrthoDB" id="2876703at2"/>
<organism evidence="1 2">
    <name type="scientific">Pradoshia eiseniae</name>
    <dbReference type="NCBI Taxonomy" id="2064768"/>
    <lineage>
        <taxon>Bacteria</taxon>
        <taxon>Bacillati</taxon>
        <taxon>Bacillota</taxon>
        <taxon>Bacilli</taxon>
        <taxon>Bacillales</taxon>
        <taxon>Bacillaceae</taxon>
        <taxon>Pradoshia</taxon>
    </lineage>
</organism>